<dbReference type="AlphaFoldDB" id="A0A378BEA5"/>
<evidence type="ECO:0000313" key="1">
    <source>
        <dbReference type="EMBL" id="STV37557.1"/>
    </source>
</evidence>
<organism evidence="1 2">
    <name type="scientific">Klebsiella pneumoniae subsp. ozaenae</name>
    <dbReference type="NCBI Taxonomy" id="574"/>
    <lineage>
        <taxon>Bacteria</taxon>
        <taxon>Pseudomonadati</taxon>
        <taxon>Pseudomonadota</taxon>
        <taxon>Gammaproteobacteria</taxon>
        <taxon>Enterobacterales</taxon>
        <taxon>Enterobacteriaceae</taxon>
        <taxon>Klebsiella/Raoultella group</taxon>
        <taxon>Klebsiella</taxon>
        <taxon>Klebsiella pneumoniae complex</taxon>
    </lineage>
</organism>
<evidence type="ECO:0000313" key="2">
    <source>
        <dbReference type="Proteomes" id="UP000255382"/>
    </source>
</evidence>
<gene>
    <name evidence="1" type="ORF">NCTC5050_04831</name>
</gene>
<accession>A0A378BEA5</accession>
<dbReference type="Proteomes" id="UP000255382">
    <property type="component" value="Unassembled WGS sequence"/>
</dbReference>
<reference evidence="1 2" key="1">
    <citation type="submission" date="2018-06" db="EMBL/GenBank/DDBJ databases">
        <authorList>
            <consortium name="Pathogen Informatics"/>
            <person name="Doyle S."/>
        </authorList>
    </citation>
    <scope>NUCLEOTIDE SEQUENCE [LARGE SCALE GENOMIC DNA]</scope>
    <source>
        <strain evidence="1 2">NCTC5050</strain>
    </source>
</reference>
<keyword evidence="2" id="KW-1185">Reference proteome</keyword>
<sequence>MMRRHAPERYYHTRVKRGVTGMHDTWLILGGQQWGG</sequence>
<dbReference type="EMBL" id="UGLZ01000005">
    <property type="protein sequence ID" value="STV37557.1"/>
    <property type="molecule type" value="Genomic_DNA"/>
</dbReference>
<protein>
    <submittedName>
        <fullName evidence="1">Protein ImpG/VasA</fullName>
    </submittedName>
</protein>
<proteinExistence type="predicted"/>
<name>A0A378BEA5_KLEPO</name>